<dbReference type="PANTHER" id="PTHR19863">
    <property type="entry name" value="NEMITIN (NEURONAL ENRICHED MAP INTERACTING PROTEIN) HOMOLOG"/>
    <property type="match status" value="1"/>
</dbReference>
<dbReference type="PROSITE" id="PS00678">
    <property type="entry name" value="WD_REPEATS_1"/>
    <property type="match status" value="1"/>
</dbReference>
<evidence type="ECO:0000256" key="3">
    <source>
        <dbReference type="PROSITE-ProRule" id="PRU00221"/>
    </source>
</evidence>
<feature type="region of interest" description="Disordered" evidence="4">
    <location>
        <begin position="334"/>
        <end position="392"/>
    </location>
</feature>
<accession>A0AAD5M2Q8</accession>
<evidence type="ECO:0000313" key="5">
    <source>
        <dbReference type="EMBL" id="KAJ0402282.1"/>
    </source>
</evidence>
<feature type="compositionally biased region" description="Basic and acidic residues" evidence="4">
    <location>
        <begin position="266"/>
        <end position="287"/>
    </location>
</feature>
<keyword evidence="1 3" id="KW-0853">WD repeat</keyword>
<dbReference type="PROSITE" id="PS50082">
    <property type="entry name" value="WD_REPEATS_2"/>
    <property type="match status" value="5"/>
</dbReference>
<dbReference type="AlphaFoldDB" id="A0AAD5M2Q8"/>
<dbReference type="SUPFAM" id="SSF50978">
    <property type="entry name" value="WD40 repeat-like"/>
    <property type="match status" value="1"/>
</dbReference>
<dbReference type="InterPro" id="IPR040067">
    <property type="entry name" value="WDR47"/>
</dbReference>
<dbReference type="PROSITE" id="PS50294">
    <property type="entry name" value="WD_REPEATS_REGION"/>
    <property type="match status" value="4"/>
</dbReference>
<feature type="compositionally biased region" description="Polar residues" evidence="4">
    <location>
        <begin position="294"/>
        <end position="321"/>
    </location>
</feature>
<feature type="repeat" description="WD" evidence="3">
    <location>
        <begin position="609"/>
        <end position="650"/>
    </location>
</feature>
<evidence type="ECO:0000256" key="1">
    <source>
        <dbReference type="ARBA" id="ARBA00022574"/>
    </source>
</evidence>
<dbReference type="PANTHER" id="PTHR19863:SF5">
    <property type="entry name" value="WD REPEAT-CONTAINING PROTEIN 47"/>
    <property type="match status" value="1"/>
</dbReference>
<keyword evidence="6" id="KW-1185">Reference proteome</keyword>
<sequence length="735" mass="80343">MTHRVNEQEAAILFLVIQYLRDLKLHASVATVLRESGVDPIWLCGPSREVTQLREAVLGGQWDVVDAFLRTLLAPLSRSSSAKSLNTQRDVEDALKQVEQIKYLERFHSSSLDERKEVLLAQGSAPLHRCNSSLQAGAAPTWDQHDGRLQLYERLVRLLRDDIEIEDEEHKFLAMPRRQLVSLLNDALLLHRQRDGPTARDYVSVQALSGDVAVRDPANESLLTSSEDSFLCGGARSVDLSLCPEDLMPRRQNPLVMSMNWKRSGRPRETTKTSQADDPREKTEDSKPLAMVDATQQTDHGNQQCHESSTQTAPADQPSRACSTQTVAVACADNTTQSDAPNSEVIAELESSPPESPSKCWDTGISGKEVDSQPEDPYCLSQEASNADRASEPAPLLSYSNLSADDVACVRVIAQAREAHAVRAMALAGDGSEMVIGTNGRALRVFELDRSLLADDDAVHAATPGALLPLLPVALEKHKHHSSPIYCAAYSASQELIATGAADASIKVLGRWTHREQWIRGHGGKCRAVHFAGASTLWTAASADFALRCWDLAASDPLCVRRLEGHVGEIQAMVPGPSAHTFLTTAMDRTIRLWDSRAAQCARLVARFPSTHATPALALALAPTTPRLASGHEDGSVRLWDLRQTTAARPLTTLGAHQDECRAVSWSPDGAWLLSASFDGTMRLYEQLASGELSAVTSCRQHEDKVLQAQWHPTLPAIATTGGDKLVKVWGFRRR</sequence>
<comment type="caution">
    <text evidence="5">The sequence shown here is derived from an EMBL/GenBank/DDBJ whole genome shotgun (WGS) entry which is preliminary data.</text>
</comment>
<feature type="repeat" description="WD" evidence="3">
    <location>
        <begin position="563"/>
        <end position="604"/>
    </location>
</feature>
<name>A0AAD5M2Q8_PYTIN</name>
<dbReference type="SMART" id="SM00320">
    <property type="entry name" value="WD40"/>
    <property type="match status" value="7"/>
</dbReference>
<evidence type="ECO:0000313" key="6">
    <source>
        <dbReference type="Proteomes" id="UP001209570"/>
    </source>
</evidence>
<dbReference type="InterPro" id="IPR001680">
    <property type="entry name" value="WD40_rpt"/>
</dbReference>
<evidence type="ECO:0000256" key="4">
    <source>
        <dbReference type="SAM" id="MobiDB-lite"/>
    </source>
</evidence>
<dbReference type="CDD" id="cd00200">
    <property type="entry name" value="WD40"/>
    <property type="match status" value="1"/>
</dbReference>
<dbReference type="PRINTS" id="PR00320">
    <property type="entry name" value="GPROTEINBRPT"/>
</dbReference>
<feature type="repeat" description="WD" evidence="3">
    <location>
        <begin position="654"/>
        <end position="686"/>
    </location>
</feature>
<feature type="repeat" description="WD" evidence="3">
    <location>
        <begin position="699"/>
        <end position="735"/>
    </location>
</feature>
<dbReference type="Pfam" id="PF00400">
    <property type="entry name" value="WD40"/>
    <property type="match status" value="5"/>
</dbReference>
<feature type="region of interest" description="Disordered" evidence="4">
    <location>
        <begin position="254"/>
        <end position="321"/>
    </location>
</feature>
<dbReference type="Gene3D" id="2.130.10.10">
    <property type="entry name" value="YVTN repeat-like/Quinoprotein amine dehydrogenase"/>
    <property type="match status" value="2"/>
</dbReference>
<gene>
    <name evidence="5" type="ORF">P43SY_002906</name>
</gene>
<protein>
    <submittedName>
        <fullName evidence="5">Uncharacterized protein</fullName>
    </submittedName>
</protein>
<dbReference type="InterPro" id="IPR019775">
    <property type="entry name" value="WD40_repeat_CS"/>
</dbReference>
<keyword evidence="2" id="KW-0677">Repeat</keyword>
<dbReference type="InterPro" id="IPR006594">
    <property type="entry name" value="LisH"/>
</dbReference>
<dbReference type="InterPro" id="IPR036322">
    <property type="entry name" value="WD40_repeat_dom_sf"/>
</dbReference>
<dbReference type="InterPro" id="IPR020472">
    <property type="entry name" value="WD40_PAC1"/>
</dbReference>
<reference evidence="5" key="1">
    <citation type="submission" date="2021-12" db="EMBL/GenBank/DDBJ databases">
        <title>Prjna785345.</title>
        <authorList>
            <person name="Rujirawat T."/>
            <person name="Krajaejun T."/>
        </authorList>
    </citation>
    <scope>NUCLEOTIDE SEQUENCE</scope>
    <source>
        <strain evidence="5">Pi057C3</strain>
    </source>
</reference>
<dbReference type="EMBL" id="JAKCXM010000106">
    <property type="protein sequence ID" value="KAJ0402282.1"/>
    <property type="molecule type" value="Genomic_DNA"/>
</dbReference>
<dbReference type="PROSITE" id="PS50896">
    <property type="entry name" value="LISH"/>
    <property type="match status" value="1"/>
</dbReference>
<dbReference type="InterPro" id="IPR015943">
    <property type="entry name" value="WD40/YVTN_repeat-like_dom_sf"/>
</dbReference>
<evidence type="ECO:0000256" key="2">
    <source>
        <dbReference type="ARBA" id="ARBA00022737"/>
    </source>
</evidence>
<proteinExistence type="predicted"/>
<feature type="repeat" description="WD" evidence="3">
    <location>
        <begin position="519"/>
        <end position="560"/>
    </location>
</feature>
<dbReference type="Proteomes" id="UP001209570">
    <property type="component" value="Unassembled WGS sequence"/>
</dbReference>
<organism evidence="5 6">
    <name type="scientific">Pythium insidiosum</name>
    <name type="common">Pythiosis disease agent</name>
    <dbReference type="NCBI Taxonomy" id="114742"/>
    <lineage>
        <taxon>Eukaryota</taxon>
        <taxon>Sar</taxon>
        <taxon>Stramenopiles</taxon>
        <taxon>Oomycota</taxon>
        <taxon>Peronosporomycetes</taxon>
        <taxon>Pythiales</taxon>
        <taxon>Pythiaceae</taxon>
        <taxon>Pythium</taxon>
    </lineage>
</organism>